<dbReference type="Proteomes" id="UP001164250">
    <property type="component" value="Chromosome 13"/>
</dbReference>
<organism evidence="1 2">
    <name type="scientific">Pistacia atlantica</name>
    <dbReference type="NCBI Taxonomy" id="434234"/>
    <lineage>
        <taxon>Eukaryota</taxon>
        <taxon>Viridiplantae</taxon>
        <taxon>Streptophyta</taxon>
        <taxon>Embryophyta</taxon>
        <taxon>Tracheophyta</taxon>
        <taxon>Spermatophyta</taxon>
        <taxon>Magnoliopsida</taxon>
        <taxon>eudicotyledons</taxon>
        <taxon>Gunneridae</taxon>
        <taxon>Pentapetalae</taxon>
        <taxon>rosids</taxon>
        <taxon>malvids</taxon>
        <taxon>Sapindales</taxon>
        <taxon>Anacardiaceae</taxon>
        <taxon>Pistacia</taxon>
    </lineage>
</organism>
<gene>
    <name evidence="1" type="ORF">Patl1_24236</name>
</gene>
<accession>A0ACC1A016</accession>
<name>A0ACC1A016_9ROSI</name>
<reference evidence="2" key="1">
    <citation type="journal article" date="2023" name="G3 (Bethesda)">
        <title>Genome assembly and association tests identify interacting loci associated with vigor, precocity, and sex in interspecific pistachio rootstocks.</title>
        <authorList>
            <person name="Palmer W."/>
            <person name="Jacygrad E."/>
            <person name="Sagayaradj S."/>
            <person name="Cavanaugh K."/>
            <person name="Han R."/>
            <person name="Bertier L."/>
            <person name="Beede B."/>
            <person name="Kafkas S."/>
            <person name="Golino D."/>
            <person name="Preece J."/>
            <person name="Michelmore R."/>
        </authorList>
    </citation>
    <scope>NUCLEOTIDE SEQUENCE [LARGE SCALE GENOMIC DNA]</scope>
</reference>
<evidence type="ECO:0000313" key="2">
    <source>
        <dbReference type="Proteomes" id="UP001164250"/>
    </source>
</evidence>
<protein>
    <submittedName>
        <fullName evidence="1">Uncharacterized protein</fullName>
    </submittedName>
</protein>
<proteinExistence type="predicted"/>
<keyword evidence="2" id="KW-1185">Reference proteome</keyword>
<sequence>MSKKDEKGEKGKKDEKDMRPVKILLILDNIWKDLDLATVGIPSGDDRGGCKLLLTTRVRDVLDRMGSTNNFKMGTLNEEEAWNLFQKMAGANLTMEKARNRLNKLVRELKDLCLLLEGSRSKQFSMHDVIRAIAITIAYTDHHVFTERNDIEKEWKDKDKLRKCTKICLPGDDVIYDSKIKDVAIIGKLKKLKVLSLRNADIGELPIEMGQLTQLRLLDLSNCRGLEVIAPNVIPKLSQLEELYVSGCHIQCKVEVLKELKDLSKLASLEIDIEDNKMLPKDFFSKELKRYNISIELGWFHPYKWANYEPSRILALKYDANISLEELRIFRNVEILQLTEVSNDDNNLSPLFNEKV</sequence>
<comment type="caution">
    <text evidence="1">The sequence shown here is derived from an EMBL/GenBank/DDBJ whole genome shotgun (WGS) entry which is preliminary data.</text>
</comment>
<evidence type="ECO:0000313" key="1">
    <source>
        <dbReference type="EMBL" id="KAJ0080598.1"/>
    </source>
</evidence>
<dbReference type="EMBL" id="CM047909">
    <property type="protein sequence ID" value="KAJ0080598.1"/>
    <property type="molecule type" value="Genomic_DNA"/>
</dbReference>